<feature type="transmembrane region" description="Helical" evidence="8">
    <location>
        <begin position="6"/>
        <end position="23"/>
    </location>
</feature>
<evidence type="ECO:0000256" key="1">
    <source>
        <dbReference type="ARBA" id="ARBA00004141"/>
    </source>
</evidence>
<dbReference type="CDD" id="cd11479">
    <property type="entry name" value="SLC5sbd_u3"/>
    <property type="match status" value="1"/>
</dbReference>
<dbReference type="GO" id="GO:0005886">
    <property type="term" value="C:plasma membrane"/>
    <property type="evidence" value="ECO:0007669"/>
    <property type="project" value="TreeGrafter"/>
</dbReference>
<evidence type="ECO:0000313" key="9">
    <source>
        <dbReference type="EMBL" id="GIM46872.1"/>
    </source>
</evidence>
<gene>
    <name evidence="9" type="primary">gpuP</name>
    <name evidence="9" type="ORF">DNHGIG_24210</name>
</gene>
<dbReference type="PANTHER" id="PTHR48086">
    <property type="entry name" value="SODIUM/PROLINE SYMPORTER-RELATED"/>
    <property type="match status" value="1"/>
</dbReference>
<dbReference type="Pfam" id="PF00474">
    <property type="entry name" value="SSF"/>
    <property type="match status" value="1"/>
</dbReference>
<feature type="transmembrane region" description="Helical" evidence="8">
    <location>
        <begin position="155"/>
        <end position="174"/>
    </location>
</feature>
<name>A0AAV4LHH3_9BACL</name>
<dbReference type="EMBL" id="BOQE01000001">
    <property type="protein sequence ID" value="GIM46872.1"/>
    <property type="molecule type" value="Genomic_DNA"/>
</dbReference>
<keyword evidence="3" id="KW-0813">Transport</keyword>
<dbReference type="AlphaFoldDB" id="A0AAV4LHH3"/>
<feature type="transmembrane region" description="Helical" evidence="8">
    <location>
        <begin position="435"/>
        <end position="452"/>
    </location>
</feature>
<keyword evidence="6 8" id="KW-0472">Membrane</keyword>
<reference evidence="9" key="1">
    <citation type="journal article" date="2023" name="Int. J. Syst. Evol. Microbiol.">
        <title>Collibacillus ludicampi gen. nov., sp. nov., a new soil bacterium of the family Alicyclobacillaceae.</title>
        <authorList>
            <person name="Jojima T."/>
            <person name="Ioku Y."/>
            <person name="Fukuta Y."/>
            <person name="Shirasaka N."/>
            <person name="Matsumura Y."/>
            <person name="Mori M."/>
        </authorList>
    </citation>
    <scope>NUCLEOTIDE SEQUENCE</scope>
    <source>
        <strain evidence="9">TP075</strain>
    </source>
</reference>
<comment type="caution">
    <text evidence="9">The sequence shown here is derived from an EMBL/GenBank/DDBJ whole genome shotgun (WGS) entry which is preliminary data.</text>
</comment>
<dbReference type="PANTHER" id="PTHR48086:SF7">
    <property type="entry name" value="SODIUM-SOLUTE SYMPORTER-RELATED"/>
    <property type="match status" value="1"/>
</dbReference>
<feature type="transmembrane region" description="Helical" evidence="8">
    <location>
        <begin position="379"/>
        <end position="401"/>
    </location>
</feature>
<keyword evidence="10" id="KW-1185">Reference proteome</keyword>
<dbReference type="InterPro" id="IPR038377">
    <property type="entry name" value="Na/Glc_symporter_sf"/>
</dbReference>
<comment type="subcellular location">
    <subcellularLocation>
        <location evidence="1">Membrane</location>
        <topology evidence="1">Multi-pass membrane protein</topology>
    </subcellularLocation>
</comment>
<evidence type="ECO:0000256" key="7">
    <source>
        <dbReference type="RuleBase" id="RU362091"/>
    </source>
</evidence>
<proteinExistence type="inferred from homology"/>
<evidence type="ECO:0000256" key="6">
    <source>
        <dbReference type="ARBA" id="ARBA00023136"/>
    </source>
</evidence>
<dbReference type="GO" id="GO:0022857">
    <property type="term" value="F:transmembrane transporter activity"/>
    <property type="evidence" value="ECO:0007669"/>
    <property type="project" value="InterPro"/>
</dbReference>
<feature type="transmembrane region" description="Helical" evidence="8">
    <location>
        <begin position="225"/>
        <end position="243"/>
    </location>
</feature>
<evidence type="ECO:0000256" key="5">
    <source>
        <dbReference type="ARBA" id="ARBA00022989"/>
    </source>
</evidence>
<dbReference type="Gene3D" id="1.20.1730.10">
    <property type="entry name" value="Sodium/glucose cotransporter"/>
    <property type="match status" value="1"/>
</dbReference>
<dbReference type="RefSeq" id="WP_282199920.1">
    <property type="nucleotide sequence ID" value="NZ_BOQE01000001.1"/>
</dbReference>
<evidence type="ECO:0000256" key="8">
    <source>
        <dbReference type="SAM" id="Phobius"/>
    </source>
</evidence>
<evidence type="ECO:0000313" key="10">
    <source>
        <dbReference type="Proteomes" id="UP001057291"/>
    </source>
</evidence>
<feature type="transmembrane region" description="Helical" evidence="8">
    <location>
        <begin position="117"/>
        <end position="143"/>
    </location>
</feature>
<protein>
    <submittedName>
        <fullName evidence="9">3-guanidinopropionate transporter</fullName>
    </submittedName>
</protein>
<dbReference type="InterPro" id="IPR050277">
    <property type="entry name" value="Sodium:Solute_Symporter"/>
</dbReference>
<dbReference type="PROSITE" id="PS50283">
    <property type="entry name" value="NA_SOLUT_SYMP_3"/>
    <property type="match status" value="1"/>
</dbReference>
<feature type="transmembrane region" description="Helical" evidence="8">
    <location>
        <begin position="43"/>
        <end position="67"/>
    </location>
</feature>
<dbReference type="InterPro" id="IPR001734">
    <property type="entry name" value="Na/solute_symporter"/>
</dbReference>
<feature type="transmembrane region" description="Helical" evidence="8">
    <location>
        <begin position="353"/>
        <end position="373"/>
    </location>
</feature>
<evidence type="ECO:0000256" key="4">
    <source>
        <dbReference type="ARBA" id="ARBA00022692"/>
    </source>
</evidence>
<keyword evidence="4 8" id="KW-0812">Transmembrane</keyword>
<dbReference type="Proteomes" id="UP001057291">
    <property type="component" value="Unassembled WGS sequence"/>
</dbReference>
<comment type="similarity">
    <text evidence="2 7">Belongs to the sodium:solute symporter (SSF) (TC 2.A.21) family.</text>
</comment>
<feature type="transmembrane region" description="Helical" evidence="8">
    <location>
        <begin position="408"/>
        <end position="429"/>
    </location>
</feature>
<feature type="transmembrane region" description="Helical" evidence="8">
    <location>
        <begin position="264"/>
        <end position="287"/>
    </location>
</feature>
<feature type="transmembrane region" description="Helical" evidence="8">
    <location>
        <begin position="186"/>
        <end position="205"/>
    </location>
</feature>
<feature type="transmembrane region" description="Helical" evidence="8">
    <location>
        <begin position="307"/>
        <end position="333"/>
    </location>
</feature>
<evidence type="ECO:0000256" key="2">
    <source>
        <dbReference type="ARBA" id="ARBA00006434"/>
    </source>
</evidence>
<organism evidence="9 10">
    <name type="scientific">Collibacillus ludicampi</name>
    <dbReference type="NCBI Taxonomy" id="2771369"/>
    <lineage>
        <taxon>Bacteria</taxon>
        <taxon>Bacillati</taxon>
        <taxon>Bacillota</taxon>
        <taxon>Bacilli</taxon>
        <taxon>Bacillales</taxon>
        <taxon>Alicyclobacillaceae</taxon>
        <taxon>Collibacillus</taxon>
    </lineage>
</organism>
<accession>A0AAV4LHH3</accession>
<sequence length="467" mass="50256">MNLLDTGMIILYFSVMIAIGVIGSKRAKTSEDFALAGRNLGFFMYLGCLCAVILGGASTIGTARLGYEFGISGMWFVTMIGLGIMCLGLFFIHRISGFKVTTISELLGKRYNENTRLISACVAAIYALMVSVTQVIGMGSIIHAVLGWDNTSSKLIGGGIVLFYTILGGMWSVTMTDIIQFMIKTVGIFFIMLPLSLVHAGGLGGLVTKLPEHYFDLSSMGIGKIFQYFLLYTLGMVVSQDIWQRIFTAKTTKISRVGAVSAGIYGIAYALALSLIGMCALVVLPTVKETQNVFANMALTILPSGLLGIVLASVCSALMSTASGTLLASSTLITHDIMKHFWFKNLEEKRFILLSRVITCLVGFLAITFAIWIQDVLVALDVAYAILTGAIFVPVVIGFYWKKATAKAGFYSIIIGAIVVLAGLAIEGISATTPIIYGMVTSFLVIIMASYMTQSKTDSPFEVTMSD</sequence>
<keyword evidence="5 8" id="KW-1133">Transmembrane helix</keyword>
<evidence type="ECO:0000256" key="3">
    <source>
        <dbReference type="ARBA" id="ARBA00022448"/>
    </source>
</evidence>
<feature type="transmembrane region" description="Helical" evidence="8">
    <location>
        <begin position="73"/>
        <end position="96"/>
    </location>
</feature>